<reference evidence="1 2" key="1">
    <citation type="submission" date="2013-09" db="EMBL/GenBank/DDBJ databases">
        <title>Genome sequencing of Phaeobacter antarcticus sp. nov. SM1211.</title>
        <authorList>
            <person name="Zhang X.-Y."/>
            <person name="Liu C."/>
            <person name="Chen X.-L."/>
            <person name="Xie B.-B."/>
            <person name="Qin Q.-L."/>
            <person name="Rong J.-C."/>
            <person name="Zhang Y.-Z."/>
        </authorList>
    </citation>
    <scope>NUCLEOTIDE SEQUENCE [LARGE SCALE GENOMIC DNA]</scope>
    <source>
        <strain evidence="1 2">SM1211</strain>
    </source>
</reference>
<dbReference type="EMBL" id="AWWI01000109">
    <property type="protein sequence ID" value="PIL19183.1"/>
    <property type="molecule type" value="Genomic_DNA"/>
</dbReference>
<sequence length="138" mass="15541">MNRPTAGEVFRYPFLWKREQLTGETEGRKTRPVCIAVTVARADGETVVFILPITTQPPLPSRKSIEVPQIESQRVGLDTHVRKWIMLDEINTDILERSYVWEDRTPIGAFSSAFTSRIQSSLIALARSGGASVIDRLK</sequence>
<dbReference type="AlphaFoldDB" id="A0A2G8RCG6"/>
<comment type="caution">
    <text evidence="1">The sequence shown here is derived from an EMBL/GenBank/DDBJ whole genome shotgun (WGS) entry which is preliminary data.</text>
</comment>
<evidence type="ECO:0000313" key="1">
    <source>
        <dbReference type="EMBL" id="PIL19183.1"/>
    </source>
</evidence>
<organism evidence="1 2">
    <name type="scientific">Puniceibacterium antarcticum</name>
    <dbReference type="NCBI Taxonomy" id="1206336"/>
    <lineage>
        <taxon>Bacteria</taxon>
        <taxon>Pseudomonadati</taxon>
        <taxon>Pseudomonadota</taxon>
        <taxon>Alphaproteobacteria</taxon>
        <taxon>Rhodobacterales</taxon>
        <taxon>Paracoccaceae</taxon>
        <taxon>Puniceibacterium</taxon>
    </lineage>
</organism>
<evidence type="ECO:0000313" key="2">
    <source>
        <dbReference type="Proteomes" id="UP000231259"/>
    </source>
</evidence>
<keyword evidence="2" id="KW-1185">Reference proteome</keyword>
<dbReference type="Proteomes" id="UP000231259">
    <property type="component" value="Unassembled WGS sequence"/>
</dbReference>
<accession>A0A2G8RCG6</accession>
<proteinExistence type="predicted"/>
<gene>
    <name evidence="1" type="ORF">P775_16070</name>
</gene>
<name>A0A2G8RCG6_9RHOB</name>
<protein>
    <recommendedName>
        <fullName evidence="3">Growth inhibitor PemK</fullName>
    </recommendedName>
</protein>
<dbReference type="RefSeq" id="WP_245875714.1">
    <property type="nucleotide sequence ID" value="NZ_AWWI01000109.1"/>
</dbReference>
<evidence type="ECO:0008006" key="3">
    <source>
        <dbReference type="Google" id="ProtNLM"/>
    </source>
</evidence>